<reference evidence="1" key="2">
    <citation type="journal article" date="2015" name="Data Brief">
        <title>Shoot transcriptome of the giant reed, Arundo donax.</title>
        <authorList>
            <person name="Barrero R.A."/>
            <person name="Guerrero F.D."/>
            <person name="Moolhuijzen P."/>
            <person name="Goolsby J.A."/>
            <person name="Tidwell J."/>
            <person name="Bellgard S.E."/>
            <person name="Bellgard M.I."/>
        </authorList>
    </citation>
    <scope>NUCLEOTIDE SEQUENCE</scope>
    <source>
        <tissue evidence="1">Shoot tissue taken approximately 20 cm above the soil surface</tissue>
    </source>
</reference>
<reference evidence="1" key="1">
    <citation type="submission" date="2014-09" db="EMBL/GenBank/DDBJ databases">
        <authorList>
            <person name="Magalhaes I.L.F."/>
            <person name="Oliveira U."/>
            <person name="Santos F.R."/>
            <person name="Vidigal T.H.D.A."/>
            <person name="Brescovit A.D."/>
            <person name="Santos A.J."/>
        </authorList>
    </citation>
    <scope>NUCLEOTIDE SEQUENCE</scope>
    <source>
        <tissue evidence="1">Shoot tissue taken approximately 20 cm above the soil surface</tissue>
    </source>
</reference>
<protein>
    <submittedName>
        <fullName evidence="1">Uncharacterized protein</fullName>
    </submittedName>
</protein>
<evidence type="ECO:0000313" key="1">
    <source>
        <dbReference type="EMBL" id="JAE25617.1"/>
    </source>
</evidence>
<dbReference type="EMBL" id="GBRH01172279">
    <property type="protein sequence ID" value="JAE25617.1"/>
    <property type="molecule type" value="Transcribed_RNA"/>
</dbReference>
<dbReference type="AlphaFoldDB" id="A0A0A9GME1"/>
<proteinExistence type="predicted"/>
<name>A0A0A9GME1_ARUDO</name>
<sequence>MAMQRSVLDRIESIPPAQR</sequence>
<accession>A0A0A9GME1</accession>
<organism evidence="1">
    <name type="scientific">Arundo donax</name>
    <name type="common">Giant reed</name>
    <name type="synonym">Donax arundinaceus</name>
    <dbReference type="NCBI Taxonomy" id="35708"/>
    <lineage>
        <taxon>Eukaryota</taxon>
        <taxon>Viridiplantae</taxon>
        <taxon>Streptophyta</taxon>
        <taxon>Embryophyta</taxon>
        <taxon>Tracheophyta</taxon>
        <taxon>Spermatophyta</taxon>
        <taxon>Magnoliopsida</taxon>
        <taxon>Liliopsida</taxon>
        <taxon>Poales</taxon>
        <taxon>Poaceae</taxon>
        <taxon>PACMAD clade</taxon>
        <taxon>Arundinoideae</taxon>
        <taxon>Arundineae</taxon>
        <taxon>Arundo</taxon>
    </lineage>
</organism>